<evidence type="ECO:0000256" key="1">
    <source>
        <dbReference type="SAM" id="Phobius"/>
    </source>
</evidence>
<name>A0A8J7HEY5_9CYAN</name>
<dbReference type="RefSeq" id="WP_214437308.1">
    <property type="nucleotide sequence ID" value="NZ_JAECZB010000001.1"/>
</dbReference>
<proteinExistence type="predicted"/>
<feature type="transmembrane region" description="Helical" evidence="1">
    <location>
        <begin position="65"/>
        <end position="89"/>
    </location>
</feature>
<accession>A0A8J7HEY5</accession>
<keyword evidence="1" id="KW-0812">Transmembrane</keyword>
<evidence type="ECO:0000313" key="3">
    <source>
        <dbReference type="Proteomes" id="UP000599391"/>
    </source>
</evidence>
<keyword evidence="1" id="KW-1133">Transmembrane helix</keyword>
<organism evidence="2 3">
    <name type="scientific">Atlanticothrix silvestris CENA357</name>
    <dbReference type="NCBI Taxonomy" id="1725252"/>
    <lineage>
        <taxon>Bacteria</taxon>
        <taxon>Bacillati</taxon>
        <taxon>Cyanobacteriota</taxon>
        <taxon>Cyanophyceae</taxon>
        <taxon>Nostocales</taxon>
        <taxon>Nodulariaceae</taxon>
        <taxon>Atlanticothrix</taxon>
        <taxon>Atlanticothrix silvestris</taxon>
    </lineage>
</organism>
<dbReference type="EMBL" id="JAECZB010000001">
    <property type="protein sequence ID" value="MBH8550998.1"/>
    <property type="molecule type" value="Genomic_DNA"/>
</dbReference>
<comment type="caution">
    <text evidence="2">The sequence shown here is derived from an EMBL/GenBank/DDBJ whole genome shotgun (WGS) entry which is preliminary data.</text>
</comment>
<sequence length="170" mass="20016">MLEAIAVAWLLLFFGDFLSTFCYHVPEHVFGSLHLRTHHSWKKDFRHYAILTFNSQVLLDGILGALPYLIMAVLLWSFSPIGVIAGLLLGQFHVWWRHISVLGWQTPKLVNILCQLLFITTPERHWLHHHKTSLGYGDIFTFFEQPAQTWLRWLRLMRLNFWKTGEPAKH</sequence>
<evidence type="ECO:0000313" key="2">
    <source>
        <dbReference type="EMBL" id="MBH8550998.1"/>
    </source>
</evidence>
<keyword evidence="3" id="KW-1185">Reference proteome</keyword>
<protein>
    <submittedName>
        <fullName evidence="2">Fatty acid hydroxylase</fullName>
    </submittedName>
</protein>
<dbReference type="AlphaFoldDB" id="A0A8J7HEY5"/>
<reference evidence="2 3" key="1">
    <citation type="journal article" date="2021" name="Int. J. Syst. Evol. Microbiol.">
        <title>Amazonocrinis nigriterrae gen. nov., sp. nov., Atlanticothrix silvestris gen. nov., sp. nov. and Dendronalium phyllosphericum gen. nov., sp. nov., nostocacean cyanobacteria from Brazilian environments.</title>
        <authorList>
            <person name="Alvarenga D.O."/>
            <person name="Andreote A.P.D."/>
            <person name="Branco L.H.Z."/>
            <person name="Delbaje E."/>
            <person name="Cruz R.B."/>
            <person name="Varani A.M."/>
            <person name="Fiore M.F."/>
        </authorList>
    </citation>
    <scope>NUCLEOTIDE SEQUENCE [LARGE SCALE GENOMIC DNA]</scope>
    <source>
        <strain evidence="2 3">CENA357</strain>
    </source>
</reference>
<keyword evidence="1" id="KW-0472">Membrane</keyword>
<gene>
    <name evidence="2" type="ORF">I8751_01050</name>
</gene>
<dbReference type="Proteomes" id="UP000599391">
    <property type="component" value="Unassembled WGS sequence"/>
</dbReference>